<dbReference type="InterPro" id="IPR050354">
    <property type="entry name" value="F-box/kelch-repeat_ARATH"/>
</dbReference>
<dbReference type="Gene3D" id="2.120.10.80">
    <property type="entry name" value="Kelch-type beta propeller"/>
    <property type="match status" value="1"/>
</dbReference>
<evidence type="ECO:0000259" key="1">
    <source>
        <dbReference type="Pfam" id="PF25210"/>
    </source>
</evidence>
<dbReference type="PANTHER" id="PTHR24414">
    <property type="entry name" value="F-BOX/KELCH-REPEAT PROTEIN SKIP4"/>
    <property type="match status" value="1"/>
</dbReference>
<dbReference type="InterPro" id="IPR015915">
    <property type="entry name" value="Kelch-typ_b-propeller"/>
</dbReference>
<dbReference type="SUPFAM" id="SSF117281">
    <property type="entry name" value="Kelch motif"/>
    <property type="match status" value="1"/>
</dbReference>
<reference evidence="2 3" key="1">
    <citation type="submission" date="2022-03" db="EMBL/GenBank/DDBJ databases">
        <authorList>
            <person name="Macdonald S."/>
            <person name="Ahmed S."/>
            <person name="Newling K."/>
        </authorList>
    </citation>
    <scope>NUCLEOTIDE SEQUENCE [LARGE SCALE GENOMIC DNA]</scope>
</reference>
<proteinExistence type="predicted"/>
<keyword evidence="3" id="KW-1185">Reference proteome</keyword>
<dbReference type="SMART" id="SM00612">
    <property type="entry name" value="Kelch"/>
    <property type="match status" value="1"/>
</dbReference>
<feature type="domain" description="FKB95-like N-terminal Kelch" evidence="1">
    <location>
        <begin position="40"/>
        <end position="123"/>
    </location>
</feature>
<comment type="caution">
    <text evidence="2">The sequence shown here is derived from an EMBL/GenBank/DDBJ whole genome shotgun (WGS) entry which is preliminary data.</text>
</comment>
<dbReference type="InterPro" id="IPR006652">
    <property type="entry name" value="Kelch_1"/>
</dbReference>
<dbReference type="InterPro" id="IPR057499">
    <property type="entry name" value="Kelch_FKB95"/>
</dbReference>
<name>A0ABC8JAA2_ERUVS</name>
<dbReference type="Pfam" id="PF25210">
    <property type="entry name" value="Kelch_FKB95"/>
    <property type="match status" value="1"/>
</dbReference>
<evidence type="ECO:0000313" key="3">
    <source>
        <dbReference type="Proteomes" id="UP001642260"/>
    </source>
</evidence>
<accession>A0ABC8JAA2</accession>
<dbReference type="PANTHER" id="PTHR24414:SF82">
    <property type="entry name" value="GALACTOSE OXIDASE_KELCH REPEAT SUPERFAMILY PROTEIN"/>
    <property type="match status" value="1"/>
</dbReference>
<evidence type="ECO:0000313" key="2">
    <source>
        <dbReference type="EMBL" id="CAH8310389.1"/>
    </source>
</evidence>
<organism evidence="2 3">
    <name type="scientific">Eruca vesicaria subsp. sativa</name>
    <name type="common">Garden rocket</name>
    <name type="synonym">Eruca sativa</name>
    <dbReference type="NCBI Taxonomy" id="29727"/>
    <lineage>
        <taxon>Eukaryota</taxon>
        <taxon>Viridiplantae</taxon>
        <taxon>Streptophyta</taxon>
        <taxon>Embryophyta</taxon>
        <taxon>Tracheophyta</taxon>
        <taxon>Spermatophyta</taxon>
        <taxon>Magnoliopsida</taxon>
        <taxon>eudicotyledons</taxon>
        <taxon>Gunneridae</taxon>
        <taxon>Pentapetalae</taxon>
        <taxon>rosids</taxon>
        <taxon>malvids</taxon>
        <taxon>Brassicales</taxon>
        <taxon>Brassicaceae</taxon>
        <taxon>Brassiceae</taxon>
        <taxon>Eruca</taxon>
    </lineage>
</organism>
<gene>
    <name evidence="2" type="ORF">ERUC_LOCUS5685</name>
</gene>
<dbReference type="EMBL" id="CAKOAT010071821">
    <property type="protein sequence ID" value="CAH8310389.1"/>
    <property type="molecule type" value="Genomic_DNA"/>
</dbReference>
<dbReference type="AlphaFoldDB" id="A0ABC8JAA2"/>
<dbReference type="Proteomes" id="UP001642260">
    <property type="component" value="Unassembled WGS sequence"/>
</dbReference>
<sequence length="128" mass="14672">MVLNNVGTLYVKDQLQALSLILLTLPHDGFSCYRPYRIPKSSNYLMVPVSAHKISPLFWWTCVAIGSTIYTVGKFNNCGISSRVFFLDCRSHTWHEAPSMQMTRMYPLCVIDGKIYIVEGWNVRAHQI</sequence>
<protein>
    <recommendedName>
        <fullName evidence="1">FKB95-like N-terminal Kelch domain-containing protein</fullName>
    </recommendedName>
</protein>